<dbReference type="GO" id="GO:0016747">
    <property type="term" value="F:acyltransferase activity, transferring groups other than amino-acyl groups"/>
    <property type="evidence" value="ECO:0007669"/>
    <property type="project" value="InterPro"/>
</dbReference>
<keyword evidence="2" id="KW-0808">Transferase</keyword>
<dbReference type="Proteomes" id="UP000285023">
    <property type="component" value="Unassembled WGS sequence"/>
</dbReference>
<dbReference type="InterPro" id="IPR051531">
    <property type="entry name" value="N-acetyltransferase"/>
</dbReference>
<dbReference type="InterPro" id="IPR016181">
    <property type="entry name" value="Acyl_CoA_acyltransferase"/>
</dbReference>
<accession>A0A418Q1B1</accession>
<dbReference type="EMBL" id="QXTF01000001">
    <property type="protein sequence ID" value="RIX31631.1"/>
    <property type="molecule type" value="Genomic_DNA"/>
</dbReference>
<organism evidence="2 3">
    <name type="scientific">Sphingomonas edaphi</name>
    <dbReference type="NCBI Taxonomy" id="2315689"/>
    <lineage>
        <taxon>Bacteria</taxon>
        <taxon>Pseudomonadati</taxon>
        <taxon>Pseudomonadota</taxon>
        <taxon>Alphaproteobacteria</taxon>
        <taxon>Sphingomonadales</taxon>
        <taxon>Sphingomonadaceae</taxon>
        <taxon>Sphingomonas</taxon>
    </lineage>
</organism>
<reference evidence="2 3" key="1">
    <citation type="submission" date="2018-09" db="EMBL/GenBank/DDBJ databases">
        <title>Sphingomonas sp. DAC4.</title>
        <authorList>
            <person name="Seo T."/>
        </authorList>
    </citation>
    <scope>NUCLEOTIDE SEQUENCE [LARGE SCALE GENOMIC DNA]</scope>
    <source>
        <strain evidence="2 3">DAC4</strain>
    </source>
</reference>
<dbReference type="OrthoDB" id="6293260at2"/>
<protein>
    <submittedName>
        <fullName evidence="2">N-acetyltransferase</fullName>
    </submittedName>
</protein>
<dbReference type="Pfam" id="PF13302">
    <property type="entry name" value="Acetyltransf_3"/>
    <property type="match status" value="1"/>
</dbReference>
<dbReference type="PANTHER" id="PTHR43792">
    <property type="entry name" value="GNAT FAMILY, PUTATIVE (AFU_ORTHOLOGUE AFUA_3G00765)-RELATED-RELATED"/>
    <property type="match status" value="1"/>
</dbReference>
<keyword evidence="3" id="KW-1185">Reference proteome</keyword>
<evidence type="ECO:0000259" key="1">
    <source>
        <dbReference type="PROSITE" id="PS51186"/>
    </source>
</evidence>
<dbReference type="PROSITE" id="PS51186">
    <property type="entry name" value="GNAT"/>
    <property type="match status" value="1"/>
</dbReference>
<dbReference type="Gene3D" id="3.40.630.30">
    <property type="match status" value="1"/>
</dbReference>
<dbReference type="InterPro" id="IPR000182">
    <property type="entry name" value="GNAT_dom"/>
</dbReference>
<evidence type="ECO:0000313" key="3">
    <source>
        <dbReference type="Proteomes" id="UP000285023"/>
    </source>
</evidence>
<dbReference type="PANTHER" id="PTHR43792:SF1">
    <property type="entry name" value="N-ACETYLTRANSFERASE DOMAIN-CONTAINING PROTEIN"/>
    <property type="match status" value="1"/>
</dbReference>
<dbReference type="RefSeq" id="WP_119530728.1">
    <property type="nucleotide sequence ID" value="NZ_QXTF01000001.1"/>
</dbReference>
<dbReference type="SUPFAM" id="SSF55729">
    <property type="entry name" value="Acyl-CoA N-acyltransferases (Nat)"/>
    <property type="match status" value="1"/>
</dbReference>
<proteinExistence type="predicted"/>
<dbReference type="AlphaFoldDB" id="A0A418Q1B1"/>
<name>A0A418Q1B1_9SPHN</name>
<evidence type="ECO:0000313" key="2">
    <source>
        <dbReference type="EMBL" id="RIX31631.1"/>
    </source>
</evidence>
<feature type="domain" description="N-acetyltransferase" evidence="1">
    <location>
        <begin position="25"/>
        <end position="188"/>
    </location>
</feature>
<comment type="caution">
    <text evidence="2">The sequence shown here is derived from an EMBL/GenBank/DDBJ whole genome shotgun (WGS) entry which is preliminary data.</text>
</comment>
<gene>
    <name evidence="2" type="ORF">D3M59_01025</name>
</gene>
<sequence length="189" mass="21058">MSGHPGHAPGSPIVMQAPVIETERLRLRSWQKADFRPYHEIMKHPDVHRHFGPEPIGAEECWRRMLAAVGGWQFNGFGTWAVERISDGKLIGNAGLFTAWRALEPEFGEQPEMGWIFSSEVHGQGFAGEACRAVLQWAEANLAPTPIWAIIAPENIPSLKLAERLGFTKTADTEYHGDPTVVLQRPAWA</sequence>